<keyword evidence="9" id="KW-1185">Reference proteome</keyword>
<evidence type="ECO:0000256" key="4">
    <source>
        <dbReference type="ARBA" id="ARBA00022989"/>
    </source>
</evidence>
<feature type="transmembrane region" description="Helical" evidence="6">
    <location>
        <begin position="21"/>
        <end position="39"/>
    </location>
</feature>
<dbReference type="InterPro" id="IPR010432">
    <property type="entry name" value="RDD"/>
</dbReference>
<keyword evidence="3 6" id="KW-0812">Transmembrane</keyword>
<keyword evidence="2" id="KW-1003">Cell membrane</keyword>
<evidence type="ECO:0000256" key="3">
    <source>
        <dbReference type="ARBA" id="ARBA00022692"/>
    </source>
</evidence>
<dbReference type="AlphaFoldDB" id="A0A089L935"/>
<reference evidence="8" key="1">
    <citation type="submission" date="2014-08" db="EMBL/GenBank/DDBJ databases">
        <title>Comparative genomics of the Paenibacillus odorifer group.</title>
        <authorList>
            <person name="den Bakker H.C."/>
            <person name="Tsai Y.-C.Y.-C."/>
            <person name="Martin N."/>
            <person name="Korlach J."/>
            <person name="Wiedmann M."/>
        </authorList>
    </citation>
    <scope>NUCLEOTIDE SEQUENCE [LARGE SCALE GENOMIC DNA]</scope>
    <source>
        <strain evidence="8">DSM 13188</strain>
    </source>
</reference>
<dbReference type="GO" id="GO:0005886">
    <property type="term" value="C:plasma membrane"/>
    <property type="evidence" value="ECO:0007669"/>
    <property type="project" value="UniProtKB-SubCell"/>
</dbReference>
<evidence type="ECO:0000256" key="2">
    <source>
        <dbReference type="ARBA" id="ARBA00022475"/>
    </source>
</evidence>
<accession>A0A089L935</accession>
<dbReference type="OrthoDB" id="9793824at2"/>
<dbReference type="PANTHER" id="PTHR36115:SF4">
    <property type="entry name" value="MEMBRANE PROTEIN"/>
    <property type="match status" value="1"/>
</dbReference>
<sequence length="183" mass="20495">MEQRIEQQLDWSDYVGFWKRVLIHFVDFLVLALPTYLLNRICVSAAESAESAFPLFIQFVLLMGFNVFMVVKYGGTPGRLILGARIINGDGSYPALKQALIRDCFLIINGFLAVIVSLNTEELSAVSSSLANWSPLATNLNLLFGWVVVADCLFVVFTQRNRALHDMMAGTYVVKKIALDHFV</sequence>
<proteinExistence type="predicted"/>
<dbReference type="InterPro" id="IPR051791">
    <property type="entry name" value="Pra-immunoreactive"/>
</dbReference>
<evidence type="ECO:0000256" key="1">
    <source>
        <dbReference type="ARBA" id="ARBA00004651"/>
    </source>
</evidence>
<gene>
    <name evidence="8" type="ORF">PBOR_06405</name>
</gene>
<evidence type="ECO:0000256" key="6">
    <source>
        <dbReference type="SAM" id="Phobius"/>
    </source>
</evidence>
<dbReference type="PANTHER" id="PTHR36115">
    <property type="entry name" value="PROLINE-RICH ANTIGEN HOMOLOG-RELATED"/>
    <property type="match status" value="1"/>
</dbReference>
<dbReference type="Pfam" id="PF06271">
    <property type="entry name" value="RDD"/>
    <property type="match status" value="1"/>
</dbReference>
<evidence type="ECO:0000256" key="5">
    <source>
        <dbReference type="ARBA" id="ARBA00023136"/>
    </source>
</evidence>
<feature type="transmembrane region" description="Helical" evidence="6">
    <location>
        <begin position="100"/>
        <end position="120"/>
    </location>
</feature>
<dbReference type="Proteomes" id="UP000029518">
    <property type="component" value="Chromosome"/>
</dbReference>
<feature type="transmembrane region" description="Helical" evidence="6">
    <location>
        <begin position="140"/>
        <end position="158"/>
    </location>
</feature>
<dbReference type="EMBL" id="CP009285">
    <property type="protein sequence ID" value="AIQ56610.1"/>
    <property type="molecule type" value="Genomic_DNA"/>
</dbReference>
<dbReference type="RefSeq" id="WP_042210926.1">
    <property type="nucleotide sequence ID" value="NZ_CP009285.1"/>
</dbReference>
<evidence type="ECO:0000313" key="9">
    <source>
        <dbReference type="Proteomes" id="UP000029518"/>
    </source>
</evidence>
<evidence type="ECO:0000259" key="7">
    <source>
        <dbReference type="Pfam" id="PF06271"/>
    </source>
</evidence>
<feature type="transmembrane region" description="Helical" evidence="6">
    <location>
        <begin position="51"/>
        <end position="71"/>
    </location>
</feature>
<keyword evidence="5 6" id="KW-0472">Membrane</keyword>
<name>A0A089L935_PAEBO</name>
<feature type="domain" description="RDD" evidence="7">
    <location>
        <begin position="14"/>
        <end position="170"/>
    </location>
</feature>
<evidence type="ECO:0000313" key="8">
    <source>
        <dbReference type="EMBL" id="AIQ56610.1"/>
    </source>
</evidence>
<dbReference type="KEGG" id="pbd:PBOR_06405"/>
<keyword evidence="4 6" id="KW-1133">Transmembrane helix</keyword>
<organism evidence="8 9">
    <name type="scientific">Paenibacillus borealis</name>
    <dbReference type="NCBI Taxonomy" id="160799"/>
    <lineage>
        <taxon>Bacteria</taxon>
        <taxon>Bacillati</taxon>
        <taxon>Bacillota</taxon>
        <taxon>Bacilli</taxon>
        <taxon>Bacillales</taxon>
        <taxon>Paenibacillaceae</taxon>
        <taxon>Paenibacillus</taxon>
    </lineage>
</organism>
<comment type="subcellular location">
    <subcellularLocation>
        <location evidence="1">Cell membrane</location>
        <topology evidence="1">Multi-pass membrane protein</topology>
    </subcellularLocation>
</comment>
<dbReference type="HOGENOM" id="CLU_123306_0_0_9"/>
<protein>
    <recommendedName>
        <fullName evidence="7">RDD domain-containing protein</fullName>
    </recommendedName>
</protein>